<dbReference type="InterPro" id="IPR029062">
    <property type="entry name" value="Class_I_gatase-like"/>
</dbReference>
<comment type="caution">
    <text evidence="3">The sequence shown here is derived from an EMBL/GenBank/DDBJ whole genome shotgun (WGS) entry which is preliminary data.</text>
</comment>
<feature type="domain" description="Beta-galactosidase trimerisation" evidence="2">
    <location>
        <begin position="2"/>
        <end position="85"/>
    </location>
</feature>
<proteinExistence type="predicted"/>
<gene>
    <name evidence="3" type="primary">yesZ_2</name>
    <name evidence="3" type="ORF">GALL_393330</name>
</gene>
<dbReference type="Pfam" id="PF08532">
    <property type="entry name" value="Glyco_hydro_42M"/>
    <property type="match status" value="1"/>
</dbReference>
<dbReference type="InterPro" id="IPR013738">
    <property type="entry name" value="Beta_galactosidase_Trimer"/>
</dbReference>
<dbReference type="GO" id="GO:0005975">
    <property type="term" value="P:carbohydrate metabolic process"/>
    <property type="evidence" value="ECO:0007669"/>
    <property type="project" value="InterPro"/>
</dbReference>
<evidence type="ECO:0000256" key="1">
    <source>
        <dbReference type="SAM" id="MobiDB-lite"/>
    </source>
</evidence>
<name>A0A1J5QN92_9ZZZZ</name>
<evidence type="ECO:0000259" key="2">
    <source>
        <dbReference type="Pfam" id="PF08532"/>
    </source>
</evidence>
<accession>A0A1J5QN92</accession>
<feature type="compositionally biased region" description="Low complexity" evidence="1">
    <location>
        <begin position="215"/>
        <end position="235"/>
    </location>
</feature>
<dbReference type="SUPFAM" id="SSF52317">
    <property type="entry name" value="Class I glutamine amidotransferase-like"/>
    <property type="match status" value="1"/>
</dbReference>
<feature type="region of interest" description="Disordered" evidence="1">
    <location>
        <begin position="172"/>
        <end position="240"/>
    </location>
</feature>
<dbReference type="GO" id="GO:0004565">
    <property type="term" value="F:beta-galactosidase activity"/>
    <property type="evidence" value="ECO:0007669"/>
    <property type="project" value="UniProtKB-EC"/>
</dbReference>
<feature type="compositionally biased region" description="Basic and acidic residues" evidence="1">
    <location>
        <begin position="178"/>
        <end position="197"/>
    </location>
</feature>
<dbReference type="CDD" id="cd03143">
    <property type="entry name" value="A4_beta-galactosidase_middle_domain"/>
    <property type="match status" value="1"/>
</dbReference>
<dbReference type="Gene3D" id="3.40.50.880">
    <property type="match status" value="1"/>
</dbReference>
<protein>
    <submittedName>
        <fullName evidence="3">Beta-galactosidase YesZ</fullName>
        <ecNumber evidence="3">3.2.1.23</ecNumber>
    </submittedName>
</protein>
<keyword evidence="3" id="KW-0378">Hydrolase</keyword>
<sequence length="334" mass="37172">MDYESGFADWHRLLLEAGLYRGVRFEGASLEGLKLLVTPLMPYASPEFLARVERFVRAGGIWICGPVTGTRTGEHTVPTDGGRGEVGTRLLARRVAQRAHSRQHRGLQPGEREIEVARMQQRPRQLERCRVAALGQSRKLGAAGVAQAEQLGRFVEGLAGGVVDRLAEHPVAPQGGDVEQHRVPARHEQRNEGEIQRRVRQQRRQQMTFEVVHAQQRPVGGQRQRRGQPGTDQQRAGQTGTLRVGDHVDVAQRAAGVGQRALHQRQRARDVVARRQLRDDAAVIAVHRDLRVQRVGEQPVRAVVDCHAGLVARRFQAEHAQRHRVDHEVAVAGG</sequence>
<organism evidence="3">
    <name type="scientific">mine drainage metagenome</name>
    <dbReference type="NCBI Taxonomy" id="410659"/>
    <lineage>
        <taxon>unclassified sequences</taxon>
        <taxon>metagenomes</taxon>
        <taxon>ecological metagenomes</taxon>
    </lineage>
</organism>
<dbReference type="EMBL" id="MLJW01001303">
    <property type="protein sequence ID" value="OIQ78955.1"/>
    <property type="molecule type" value="Genomic_DNA"/>
</dbReference>
<dbReference type="AlphaFoldDB" id="A0A1J5QN92"/>
<dbReference type="EC" id="3.2.1.23" evidence="3"/>
<evidence type="ECO:0000313" key="3">
    <source>
        <dbReference type="EMBL" id="OIQ78955.1"/>
    </source>
</evidence>
<keyword evidence="3" id="KW-0326">Glycosidase</keyword>
<reference evidence="3" key="1">
    <citation type="submission" date="2016-10" db="EMBL/GenBank/DDBJ databases">
        <title>Sequence of Gallionella enrichment culture.</title>
        <authorList>
            <person name="Poehlein A."/>
            <person name="Muehling M."/>
            <person name="Daniel R."/>
        </authorList>
    </citation>
    <scope>NUCLEOTIDE SEQUENCE</scope>
</reference>